<sequence>MVGDNKVLKSKRIFSMGKIRLNKGDVAFLFFVLIYTIGSLFPYFTDAVQGAGNSNIFTILFVGIAYLRSQISLVAFIVLGMVFPFIKRNKKISRIISIILFMATLDLATLMILPMFLYSSAGLENAKIILKVASVGYWIPTIVSIIISVWAIFVAFTPKNKKHKDTVDL</sequence>
<evidence type="ECO:0000256" key="1">
    <source>
        <dbReference type="SAM" id="Phobius"/>
    </source>
</evidence>
<accession>A0A514Z660</accession>
<feature type="transmembrane region" description="Helical" evidence="1">
    <location>
        <begin position="137"/>
        <end position="156"/>
    </location>
</feature>
<dbReference type="Proteomes" id="UP000315128">
    <property type="component" value="Chromosome"/>
</dbReference>
<gene>
    <name evidence="2" type="ORF">FLP15_01440</name>
</gene>
<keyword evidence="3" id="KW-1185">Reference proteome</keyword>
<dbReference type="EMBL" id="CP041356">
    <property type="protein sequence ID" value="QDK70079.1"/>
    <property type="molecule type" value="Genomic_DNA"/>
</dbReference>
<evidence type="ECO:0000313" key="2">
    <source>
        <dbReference type="EMBL" id="QDK70079.1"/>
    </source>
</evidence>
<dbReference type="RefSeq" id="WP_142765716.1">
    <property type="nucleotide sequence ID" value="NZ_CP041356.1"/>
</dbReference>
<protein>
    <submittedName>
        <fullName evidence="2">Uncharacterized protein</fullName>
    </submittedName>
</protein>
<keyword evidence="1" id="KW-1133">Transmembrane helix</keyword>
<feature type="transmembrane region" description="Helical" evidence="1">
    <location>
        <begin position="56"/>
        <end position="83"/>
    </location>
</feature>
<dbReference type="OrthoDB" id="9830360at2"/>
<dbReference type="AlphaFoldDB" id="A0A514Z660"/>
<feature type="transmembrane region" description="Helical" evidence="1">
    <location>
        <begin position="26"/>
        <end position="44"/>
    </location>
</feature>
<proteinExistence type="predicted"/>
<reference evidence="2 3" key="1">
    <citation type="submission" date="2019-07" db="EMBL/GenBank/DDBJ databases">
        <title>Genome sequencing of KACC 19320.</title>
        <authorList>
            <person name="Heo J."/>
            <person name="Kim S.-J."/>
            <person name="Kim J.-S."/>
            <person name="Hong S.-B."/>
            <person name="Kwon S.-W."/>
        </authorList>
    </citation>
    <scope>NUCLEOTIDE SEQUENCE [LARGE SCALE GENOMIC DNA]</scope>
    <source>
        <strain evidence="2 3">KACC 19320</strain>
    </source>
</reference>
<evidence type="ECO:0000313" key="3">
    <source>
        <dbReference type="Proteomes" id="UP000315128"/>
    </source>
</evidence>
<name>A0A514Z660_9LACT</name>
<organism evidence="2 3">
    <name type="scientific">Lactococcus protaetiae</name>
    <dbReference type="NCBI Taxonomy" id="2592653"/>
    <lineage>
        <taxon>Bacteria</taxon>
        <taxon>Bacillati</taxon>
        <taxon>Bacillota</taxon>
        <taxon>Bacilli</taxon>
        <taxon>Lactobacillales</taxon>
        <taxon>Streptococcaceae</taxon>
        <taxon>Lactococcus</taxon>
    </lineage>
</organism>
<feature type="transmembrane region" description="Helical" evidence="1">
    <location>
        <begin position="95"/>
        <end position="117"/>
    </location>
</feature>
<keyword evidence="1" id="KW-0472">Membrane</keyword>
<dbReference type="KEGG" id="lack:FLP15_01440"/>
<keyword evidence="1" id="KW-0812">Transmembrane</keyword>